<dbReference type="EMBL" id="JACHBC010000008">
    <property type="protein sequence ID" value="MBB5562477.1"/>
    <property type="molecule type" value="Genomic_DNA"/>
</dbReference>
<keyword evidence="1" id="KW-0812">Transmembrane</keyword>
<keyword evidence="1" id="KW-0472">Membrane</keyword>
<keyword evidence="1" id="KW-1133">Transmembrane helix</keyword>
<dbReference type="AlphaFoldDB" id="A0A7W8XGJ7"/>
<keyword evidence="3" id="KW-1185">Reference proteome</keyword>
<dbReference type="Proteomes" id="UP000528824">
    <property type="component" value="Unassembled WGS sequence"/>
</dbReference>
<name>A0A7W8XGJ7_9HYPH</name>
<feature type="transmembrane region" description="Helical" evidence="1">
    <location>
        <begin position="7"/>
        <end position="27"/>
    </location>
</feature>
<protein>
    <submittedName>
        <fullName evidence="2">Uncharacterized protein</fullName>
    </submittedName>
</protein>
<proteinExistence type="predicted"/>
<reference evidence="2 3" key="1">
    <citation type="submission" date="2020-08" db="EMBL/GenBank/DDBJ databases">
        <title>Genomic Encyclopedia of Type Strains, Phase IV (KMG-V): Genome sequencing to study the core and pangenomes of soil and plant-associated prokaryotes.</title>
        <authorList>
            <person name="Whitman W."/>
        </authorList>
    </citation>
    <scope>NUCLEOTIDE SEQUENCE [LARGE SCALE GENOMIC DNA]</scope>
    <source>
        <strain evidence="2 3">SEMIA 4034</strain>
    </source>
</reference>
<sequence>MFFSIRNLKVLDIIAALLLVLEIIYIWKNVHFYTNSELYNIYITGHYRNFKKIRGNDKMFVAVNKMINCNEATMGKADRIDIATSSVFFIQTSMFLEVSFKKTENGQCIDQMMFRSMPG</sequence>
<evidence type="ECO:0000313" key="2">
    <source>
        <dbReference type="EMBL" id="MBB5562477.1"/>
    </source>
</evidence>
<organism evidence="2 3">
    <name type="scientific">Rhizobium lentis</name>
    <dbReference type="NCBI Taxonomy" id="1138194"/>
    <lineage>
        <taxon>Bacteria</taxon>
        <taxon>Pseudomonadati</taxon>
        <taxon>Pseudomonadota</taxon>
        <taxon>Alphaproteobacteria</taxon>
        <taxon>Hyphomicrobiales</taxon>
        <taxon>Rhizobiaceae</taxon>
        <taxon>Rhizobium/Agrobacterium group</taxon>
        <taxon>Rhizobium</taxon>
    </lineage>
</organism>
<comment type="caution">
    <text evidence="2">The sequence shown here is derived from an EMBL/GenBank/DDBJ whole genome shotgun (WGS) entry which is preliminary data.</text>
</comment>
<accession>A0A7W8XGJ7</accession>
<evidence type="ECO:0000313" key="3">
    <source>
        <dbReference type="Proteomes" id="UP000528824"/>
    </source>
</evidence>
<gene>
    <name evidence="2" type="ORF">GGI59_004161</name>
</gene>
<evidence type="ECO:0000256" key="1">
    <source>
        <dbReference type="SAM" id="Phobius"/>
    </source>
</evidence>